<organism evidence="2">
    <name type="scientific">Panicum hallii</name>
    <dbReference type="NCBI Taxonomy" id="206008"/>
    <lineage>
        <taxon>Eukaryota</taxon>
        <taxon>Viridiplantae</taxon>
        <taxon>Streptophyta</taxon>
        <taxon>Embryophyta</taxon>
        <taxon>Tracheophyta</taxon>
        <taxon>Spermatophyta</taxon>
        <taxon>Magnoliopsida</taxon>
        <taxon>Liliopsida</taxon>
        <taxon>Poales</taxon>
        <taxon>Poaceae</taxon>
        <taxon>PACMAD clade</taxon>
        <taxon>Panicoideae</taxon>
        <taxon>Panicodae</taxon>
        <taxon>Paniceae</taxon>
        <taxon>Panicinae</taxon>
        <taxon>Panicum</taxon>
        <taxon>Panicum sect. Panicum</taxon>
    </lineage>
</organism>
<dbReference type="EMBL" id="CM008054">
    <property type="protein sequence ID" value="PVH33113.1"/>
    <property type="molecule type" value="Genomic_DNA"/>
</dbReference>
<dbReference type="Gramene" id="PVH33113">
    <property type="protein sequence ID" value="PVH33113"/>
    <property type="gene ID" value="PAHAL_9G571500"/>
</dbReference>
<feature type="compositionally biased region" description="Polar residues" evidence="1">
    <location>
        <begin position="155"/>
        <end position="175"/>
    </location>
</feature>
<feature type="region of interest" description="Disordered" evidence="1">
    <location>
        <begin position="139"/>
        <end position="175"/>
    </location>
</feature>
<dbReference type="AlphaFoldDB" id="A0A2T8I628"/>
<gene>
    <name evidence="2" type="ORF">PAHAL_9G571500</name>
</gene>
<dbReference type="Proteomes" id="UP000243499">
    <property type="component" value="Chromosome 9"/>
</dbReference>
<accession>A0A2T8I628</accession>
<evidence type="ECO:0000256" key="1">
    <source>
        <dbReference type="SAM" id="MobiDB-lite"/>
    </source>
</evidence>
<feature type="region of interest" description="Disordered" evidence="1">
    <location>
        <begin position="1"/>
        <end position="31"/>
    </location>
</feature>
<protein>
    <submittedName>
        <fullName evidence="2">Uncharacterized protein</fullName>
    </submittedName>
</protein>
<evidence type="ECO:0000313" key="2">
    <source>
        <dbReference type="EMBL" id="PVH33113.1"/>
    </source>
</evidence>
<sequence length="175" mass="19491">MQRGAELEAGVPARGHRRRRDRGRVPRARPAEDYRVTYRKRGIGPPHAHRKRLRFVWRAECTRVVSVRKRSLVQRVAAVRAALADSRYVAVAPAHHPWIMGRASRRHGPGPLNGTSSALVFCHLASPACCKIMRAPCPSRRRSRRRDGGHGQSVCEPSSPATPDHAQTANVLPTQ</sequence>
<feature type="compositionally biased region" description="Basic residues" evidence="1">
    <location>
        <begin position="14"/>
        <end position="27"/>
    </location>
</feature>
<proteinExistence type="predicted"/>
<name>A0A2T8I628_9POAL</name>
<reference evidence="2" key="1">
    <citation type="submission" date="2018-04" db="EMBL/GenBank/DDBJ databases">
        <title>WGS assembly of Panicum hallii.</title>
        <authorList>
            <person name="Lovell J."/>
            <person name="Jenkins J."/>
            <person name="Lowry D."/>
            <person name="Mamidi S."/>
            <person name="Sreedasyam A."/>
            <person name="Weng X."/>
            <person name="Barry K."/>
            <person name="Bonette J."/>
            <person name="Campitelli B."/>
            <person name="Daum C."/>
            <person name="Gordon S."/>
            <person name="Gould B."/>
            <person name="Lipzen A."/>
            <person name="Macqueen A."/>
            <person name="Palacio-Mejia J."/>
            <person name="Plott C."/>
            <person name="Shakirov E."/>
            <person name="Shu S."/>
            <person name="Yoshinaga Y."/>
            <person name="Zane M."/>
            <person name="Rokhsar D."/>
            <person name="Grimwood J."/>
            <person name="Schmutz J."/>
            <person name="Juenger T."/>
        </authorList>
    </citation>
    <scope>NUCLEOTIDE SEQUENCE [LARGE SCALE GENOMIC DNA]</scope>
    <source>
        <strain evidence="2">FIL2</strain>
    </source>
</reference>